<dbReference type="Proteomes" id="UP000093071">
    <property type="component" value="Chromosome I"/>
</dbReference>
<feature type="region of interest" description="Disordered" evidence="1">
    <location>
        <begin position="82"/>
        <end position="101"/>
    </location>
</feature>
<name>A0A1C3TN37_XANCT</name>
<sequence>MHRYLAYAASCMLLALSIALCAIWPLWGWGVAAFAILALLGTWDLVQTRSTLRRNYPILAHFRYGLESVGPEMRQYFLQSVSRRRRSRASSVPWSTSGPGT</sequence>
<proteinExistence type="predicted"/>
<evidence type="ECO:0000256" key="1">
    <source>
        <dbReference type="SAM" id="MobiDB-lite"/>
    </source>
</evidence>
<dbReference type="SUPFAM" id="SSF51395">
    <property type="entry name" value="FMN-linked oxidoreductases"/>
    <property type="match status" value="1"/>
</dbReference>
<accession>A0A1C3TN37</accession>
<dbReference type="PATRIC" id="fig|1261556.5.peg.1933"/>
<reference evidence="3" key="1">
    <citation type="submission" date="2016-07" db="EMBL/GenBank/DDBJ databases">
        <authorList>
            <person name="Jaenicke Sebastian"/>
        </authorList>
    </citation>
    <scope>NUCLEOTIDE SEQUENCE [LARGE SCALE GENOMIC DNA]</scope>
</reference>
<dbReference type="AlphaFoldDB" id="A0A1C3TN37"/>
<evidence type="ECO:0000313" key="2">
    <source>
        <dbReference type="EMBL" id="SCB04602.1"/>
    </source>
</evidence>
<organism evidence="2 3">
    <name type="scientific">Xanthomonas translucens pv. translucens DSM 18974</name>
    <dbReference type="NCBI Taxonomy" id="1261556"/>
    <lineage>
        <taxon>Bacteria</taxon>
        <taxon>Pseudomonadati</taxon>
        <taxon>Pseudomonadota</taxon>
        <taxon>Gammaproteobacteria</taxon>
        <taxon>Lysobacterales</taxon>
        <taxon>Lysobacteraceae</taxon>
        <taxon>Xanthomonas</taxon>
        <taxon>Xanthomonas translucens group</taxon>
    </lineage>
</organism>
<gene>
    <name evidence="2" type="ORF">BN444_00095</name>
</gene>
<evidence type="ECO:0000313" key="3">
    <source>
        <dbReference type="Proteomes" id="UP000093071"/>
    </source>
</evidence>
<dbReference type="EMBL" id="LT604072">
    <property type="protein sequence ID" value="SCB04602.1"/>
    <property type="molecule type" value="Genomic_DNA"/>
</dbReference>
<protein>
    <submittedName>
        <fullName evidence="2">Conserved hypothetical membrane protein</fullName>
    </submittedName>
</protein>